<feature type="coiled-coil region" evidence="6">
    <location>
        <begin position="482"/>
        <end position="635"/>
    </location>
</feature>
<dbReference type="InterPro" id="IPR032396">
    <property type="entry name" value="SAS-6_N"/>
</dbReference>
<evidence type="ECO:0000256" key="6">
    <source>
        <dbReference type="SAM" id="Coils"/>
    </source>
</evidence>
<gene>
    <name evidence="8" type="ORF">RS030_4544</name>
</gene>
<keyword evidence="3 6" id="KW-0175">Coiled coil</keyword>
<dbReference type="SUPFAM" id="SSF57997">
    <property type="entry name" value="Tropomyosin"/>
    <property type="match status" value="1"/>
</dbReference>
<evidence type="ECO:0000256" key="1">
    <source>
        <dbReference type="ARBA" id="ARBA00004300"/>
    </source>
</evidence>
<keyword evidence="2" id="KW-0963">Cytoplasm</keyword>
<proteinExistence type="predicted"/>
<evidence type="ECO:0000256" key="3">
    <source>
        <dbReference type="ARBA" id="ARBA00023054"/>
    </source>
</evidence>
<sequence length="902" mass="103946">MDNKTLYDNELNGRLGNGLVSNKIKNMNLNGVYLSDDDTENIIQILDVPIYVRYNTISSTSASTGPSTPNSREYEQFDVKRNNGINNDIAFGLRSTVPSNTVRNNDFIINGNNSGLLKGQVKYNFGLLDNPHINLNFFNFKIVKKKSYFSSNALLKNNNRILIEMTKPNDFSFLLNCNLSDGNDFLYLKSEQRLLVDFQEFPAMLIDLLNRSKHNFNIKISDNSKKDVSLNTGTIGNETTVFPGLNKQELIFNNAKAHNGGNYSVNNGNSLKIVLNINNTEVSGDCDTNIGIVMNNLDSCVLHFVELNHYKEIVHLSLHFETANESLFRNYILNHLNYYYELSKKQQILINNNEYEINKLKNDLLDMDDKLKKSSYLSVKNEKELSEKYEIDIRRLIDKYELDYNQLKYNYETKYKNELELWSIERVNNENKINELQKQFNDLGNIFNNINQSKLDLEKLIDDDQKIISELKTKLDNQKSSYDMLLNLKIELEAEINDLKVKYNNVADTNNNFKNDIEVKQKEINELDNALDDACKEIDKGNNIITSLQNSLNNVDSKYKQQMINYNNLKRNYQEVEIDNKNMIEKLKDYEQLLDDSNNRQEQLISENERLRQTLIEAEKQIEINQNIISSLKKQISMNESGNISNYRGVSLYNDYHIQNSNKSVASYYGTHYTLNNNLPQSISSVSASRRSSIINSTSRSFIDNRKKQVMNEDVFDANSISRKYSKTVNNYPKRSYTWSMESVNHQSKESNIENKNMRNSSTGRVLKKNGSDYGDLIKNNKNNDSILSSSIFTPPSNRITNSDINARNLKSKTTFDLNDSGENKCYSNRMHYYQANDYLHTLDELESENMNNISRELTTPRLKTPVKPIISDNNNINIVNGDISNSRGNINKNESNAANIS</sequence>
<keyword evidence="9" id="KW-1185">Reference proteome</keyword>
<dbReference type="Proteomes" id="UP001311799">
    <property type="component" value="Unassembled WGS sequence"/>
</dbReference>
<comment type="caution">
    <text evidence="8">The sequence shown here is derived from an EMBL/GenBank/DDBJ whole genome shotgun (WGS) entry which is preliminary data.</text>
</comment>
<evidence type="ECO:0000256" key="2">
    <source>
        <dbReference type="ARBA" id="ARBA00022490"/>
    </source>
</evidence>
<evidence type="ECO:0000259" key="7">
    <source>
        <dbReference type="Pfam" id="PF16531"/>
    </source>
</evidence>
<evidence type="ECO:0000313" key="9">
    <source>
        <dbReference type="Proteomes" id="UP001311799"/>
    </source>
</evidence>
<dbReference type="PANTHER" id="PTHR44281:SF2">
    <property type="entry name" value="SPINDLE ASSEMBLY ABNORMAL PROTEIN 6 HOMOLOG"/>
    <property type="match status" value="1"/>
</dbReference>
<feature type="domain" description="Spindle assembly abnormal protein 6 N-terminal" evidence="7">
    <location>
        <begin position="154"/>
        <end position="231"/>
    </location>
</feature>
<name>A0AAV9XUZ4_9CRYT</name>
<comment type="subcellular location">
    <subcellularLocation>
        <location evidence="1">Cytoplasm</location>
        <location evidence="1">Cytoskeleton</location>
        <location evidence="1">Microtubule organizing center</location>
        <location evidence="1">Centrosome</location>
    </subcellularLocation>
</comment>
<feature type="coiled-coil region" evidence="6">
    <location>
        <begin position="350"/>
        <end position="439"/>
    </location>
</feature>
<keyword evidence="5" id="KW-0131">Cell cycle</keyword>
<dbReference type="GO" id="GO:0005813">
    <property type="term" value="C:centrosome"/>
    <property type="evidence" value="ECO:0007669"/>
    <property type="project" value="UniProtKB-SubCell"/>
</dbReference>
<dbReference type="EMBL" id="JAWDEY010000032">
    <property type="protein sequence ID" value="KAK6588521.1"/>
    <property type="molecule type" value="Genomic_DNA"/>
</dbReference>
<dbReference type="AlphaFoldDB" id="A0AAV9XUZ4"/>
<dbReference type="Gene3D" id="2.170.210.20">
    <property type="entry name" value="Spindle assembly abnormal protein 6, N-terminal domain"/>
    <property type="match status" value="1"/>
</dbReference>
<evidence type="ECO:0000256" key="4">
    <source>
        <dbReference type="ARBA" id="ARBA00023212"/>
    </source>
</evidence>
<dbReference type="PANTHER" id="PTHR44281">
    <property type="entry name" value="SPINDLE ASSEMBLY ABNORMAL PROTEIN 6 HOMOLOG"/>
    <property type="match status" value="1"/>
</dbReference>
<accession>A0AAV9XUZ4</accession>
<evidence type="ECO:0000313" key="8">
    <source>
        <dbReference type="EMBL" id="KAK6588521.1"/>
    </source>
</evidence>
<organism evidence="8 9">
    <name type="scientific">Cryptosporidium xiaoi</name>
    <dbReference type="NCBI Taxonomy" id="659607"/>
    <lineage>
        <taxon>Eukaryota</taxon>
        <taxon>Sar</taxon>
        <taxon>Alveolata</taxon>
        <taxon>Apicomplexa</taxon>
        <taxon>Conoidasida</taxon>
        <taxon>Coccidia</taxon>
        <taxon>Eucoccidiorida</taxon>
        <taxon>Eimeriorina</taxon>
        <taxon>Cryptosporidiidae</taxon>
        <taxon>Cryptosporidium</taxon>
    </lineage>
</organism>
<reference evidence="8 9" key="1">
    <citation type="submission" date="2023-10" db="EMBL/GenBank/DDBJ databases">
        <title>Comparative genomics analysis reveals potential genetic determinants of host preference in Cryptosporidium xiaoi.</title>
        <authorList>
            <person name="Xiao L."/>
            <person name="Li J."/>
        </authorList>
    </citation>
    <scope>NUCLEOTIDE SEQUENCE [LARGE SCALE GENOMIC DNA]</scope>
    <source>
        <strain evidence="8 9">52996</strain>
    </source>
</reference>
<dbReference type="Pfam" id="PF16531">
    <property type="entry name" value="SAS-6_N"/>
    <property type="match status" value="1"/>
</dbReference>
<protein>
    <submittedName>
        <fullName evidence="8">Large low complexity coiled coil</fullName>
    </submittedName>
</protein>
<keyword evidence="4" id="KW-0206">Cytoskeleton</keyword>
<dbReference type="InterPro" id="IPR038558">
    <property type="entry name" value="SAS-6_N_sf"/>
</dbReference>
<evidence type="ECO:0000256" key="5">
    <source>
        <dbReference type="ARBA" id="ARBA00023306"/>
    </source>
</evidence>